<reference evidence="5 6" key="1">
    <citation type="journal article" date="2016" name="Nat. Commun.">
        <title>Thousands of microbial genomes shed light on interconnected biogeochemical processes in an aquifer system.</title>
        <authorList>
            <person name="Anantharaman K."/>
            <person name="Brown C.T."/>
            <person name="Hug L.A."/>
            <person name="Sharon I."/>
            <person name="Castelle C.J."/>
            <person name="Probst A.J."/>
            <person name="Thomas B.C."/>
            <person name="Singh A."/>
            <person name="Wilkins M.J."/>
            <person name="Karaoz U."/>
            <person name="Brodie E.L."/>
            <person name="Williams K.H."/>
            <person name="Hubbard S.S."/>
            <person name="Banfield J.F."/>
        </authorList>
    </citation>
    <scope>NUCLEOTIDE SEQUENCE [LARGE SCALE GENOMIC DNA]</scope>
</reference>
<proteinExistence type="predicted"/>
<dbReference type="Gene3D" id="2.40.50.100">
    <property type="match status" value="1"/>
</dbReference>
<comment type="caution">
    <text evidence="5">The sequence shown here is derived from an EMBL/GenBank/DDBJ whole genome shotgun (WGS) entry which is preliminary data.</text>
</comment>
<evidence type="ECO:0000256" key="3">
    <source>
        <dbReference type="SAM" id="Coils"/>
    </source>
</evidence>
<dbReference type="Proteomes" id="UP000177325">
    <property type="component" value="Unassembled WGS sequence"/>
</dbReference>
<keyword evidence="2 3" id="KW-0175">Coiled coil</keyword>
<gene>
    <name evidence="5" type="ORF">A3G90_01670</name>
</gene>
<dbReference type="AlphaFoldDB" id="A0A1F6FFY7"/>
<evidence type="ECO:0000313" key="5">
    <source>
        <dbReference type="EMBL" id="OGG84776.1"/>
    </source>
</evidence>
<name>A0A1F6FFY7_9BACT</name>
<keyword evidence="4" id="KW-0812">Transmembrane</keyword>
<dbReference type="EMBL" id="MFMM01000001">
    <property type="protein sequence ID" value="OGG84776.1"/>
    <property type="molecule type" value="Genomic_DNA"/>
</dbReference>
<evidence type="ECO:0000313" key="6">
    <source>
        <dbReference type="Proteomes" id="UP000177325"/>
    </source>
</evidence>
<keyword evidence="4" id="KW-0472">Membrane</keyword>
<organism evidence="5 6">
    <name type="scientific">Candidatus Kaiserbacteria bacterium RIFCSPLOWO2_12_FULL_45_26</name>
    <dbReference type="NCBI Taxonomy" id="1798525"/>
    <lineage>
        <taxon>Bacteria</taxon>
        <taxon>Candidatus Kaiseribacteriota</taxon>
    </lineage>
</organism>
<dbReference type="GO" id="GO:0030313">
    <property type="term" value="C:cell envelope"/>
    <property type="evidence" value="ECO:0007669"/>
    <property type="project" value="UniProtKB-SubCell"/>
</dbReference>
<evidence type="ECO:0000256" key="4">
    <source>
        <dbReference type="SAM" id="Phobius"/>
    </source>
</evidence>
<dbReference type="Gene3D" id="2.40.30.170">
    <property type="match status" value="1"/>
</dbReference>
<dbReference type="PANTHER" id="PTHR32347:SF23">
    <property type="entry name" value="BLL5650 PROTEIN"/>
    <property type="match status" value="1"/>
</dbReference>
<evidence type="ECO:0000256" key="2">
    <source>
        <dbReference type="ARBA" id="ARBA00023054"/>
    </source>
</evidence>
<feature type="coiled-coil region" evidence="3">
    <location>
        <begin position="264"/>
        <end position="291"/>
    </location>
</feature>
<dbReference type="PANTHER" id="PTHR32347">
    <property type="entry name" value="EFFLUX SYSTEM COMPONENT YKNX-RELATED"/>
    <property type="match status" value="1"/>
</dbReference>
<dbReference type="STRING" id="1798525.A3G90_01670"/>
<evidence type="ECO:0000256" key="1">
    <source>
        <dbReference type="ARBA" id="ARBA00004196"/>
    </source>
</evidence>
<sequence>MRFLRSSSWYIILLALLCIGAAFYLLYKILFPAAPVWITATVDRGTVSELVSVSGFVEAKQLAEMSFPATGIVTAVLVEEGAVVTQGEVLATLAASTLVAERNEAEAALVAAEAAYSEVVAGPRDEAVTLANTTLQSAEANLARVNIEETRKVNNARAALLSTSLTAVATDPEENSTAPTVSGTYICPEEGTYEVEVYRSSTESGYSFTYTGLESGTGIVSTDQPAALGTCGLYLEFTAGDTYSNSTWVISIPNTRSSSYTTLLNTYNLTKTQADNAIEAAENNLAVAKDQNTLTTAPARGEARTQAEAAVSQARARIAAIDARLADRSIVAPFDGVVTEVDIATGETAPTTPVVTVLASDAFTLKARIPEIDITKLALGQKMNAVFDARSSETLTGEVTYISPIAKQIDGVAYFEITIELDTLPSWLRAGLNADIDIIIEERQDVVRIPKRFVTTAADGTKSVLVPAGHRVATTTIEVLFTGNDSYYEIKGVDAGTTVIAP</sequence>
<dbReference type="SUPFAM" id="SSF111369">
    <property type="entry name" value="HlyD-like secretion proteins"/>
    <property type="match status" value="2"/>
</dbReference>
<keyword evidence="4" id="KW-1133">Transmembrane helix</keyword>
<dbReference type="InterPro" id="IPR050465">
    <property type="entry name" value="UPF0194_transport"/>
</dbReference>
<comment type="subcellular location">
    <subcellularLocation>
        <location evidence="1">Cell envelope</location>
    </subcellularLocation>
</comment>
<accession>A0A1F6FFY7</accession>
<protein>
    <submittedName>
        <fullName evidence="5">Uncharacterized protein</fullName>
    </submittedName>
</protein>
<feature type="transmembrane region" description="Helical" evidence="4">
    <location>
        <begin position="7"/>
        <end position="27"/>
    </location>
</feature>